<reference evidence="3 4" key="1">
    <citation type="submission" date="2024-06" db="EMBL/GenBank/DDBJ databases">
        <authorList>
            <person name="Pan Q."/>
            <person name="Wen M."/>
            <person name="Jouanno E."/>
            <person name="Zahm M."/>
            <person name="Klopp C."/>
            <person name="Cabau C."/>
            <person name="Louis A."/>
            <person name="Berthelot C."/>
            <person name="Parey E."/>
            <person name="Roest Crollius H."/>
            <person name="Montfort J."/>
            <person name="Robinson-Rechavi M."/>
            <person name="Bouchez O."/>
            <person name="Lampietro C."/>
            <person name="Lopez Roques C."/>
            <person name="Donnadieu C."/>
            <person name="Postlethwait J."/>
            <person name="Bobe J."/>
            <person name="Verreycken H."/>
            <person name="Guiguen Y."/>
        </authorList>
    </citation>
    <scope>NUCLEOTIDE SEQUENCE [LARGE SCALE GENOMIC DNA]</scope>
    <source>
        <strain evidence="3">Up_M1</strain>
        <tissue evidence="3">Testis</tissue>
    </source>
</reference>
<dbReference type="SUPFAM" id="SSF49265">
    <property type="entry name" value="Fibronectin type III"/>
    <property type="match status" value="2"/>
</dbReference>
<comment type="caution">
    <text evidence="3">The sequence shown here is derived from an EMBL/GenBank/DDBJ whole genome shotgun (WGS) entry which is preliminary data.</text>
</comment>
<dbReference type="PANTHER" id="PTHR46708:SF2">
    <property type="entry name" value="FIBRONECTIN TYPE-III DOMAIN-CONTAINING PROTEIN"/>
    <property type="match status" value="1"/>
</dbReference>
<evidence type="ECO:0000259" key="2">
    <source>
        <dbReference type="PROSITE" id="PS50853"/>
    </source>
</evidence>
<dbReference type="SMART" id="SM00060">
    <property type="entry name" value="FN3"/>
    <property type="match status" value="3"/>
</dbReference>
<evidence type="ECO:0000313" key="4">
    <source>
        <dbReference type="Proteomes" id="UP001557470"/>
    </source>
</evidence>
<dbReference type="CDD" id="cd00063">
    <property type="entry name" value="FN3"/>
    <property type="match status" value="2"/>
</dbReference>
<name>A0ABD0XR70_UMBPY</name>
<dbReference type="InterPro" id="IPR003961">
    <property type="entry name" value="FN3_dom"/>
</dbReference>
<dbReference type="EMBL" id="JAGEUA010000001">
    <property type="protein sequence ID" value="KAL1023848.1"/>
    <property type="molecule type" value="Genomic_DNA"/>
</dbReference>
<keyword evidence="1" id="KW-0677">Repeat</keyword>
<protein>
    <recommendedName>
        <fullName evidence="2">Fibronectin type-III domain-containing protein</fullName>
    </recommendedName>
</protein>
<dbReference type="Pfam" id="PF00041">
    <property type="entry name" value="fn3"/>
    <property type="match status" value="2"/>
</dbReference>
<feature type="domain" description="Fibronectin type-III" evidence="2">
    <location>
        <begin position="69"/>
        <end position="159"/>
    </location>
</feature>
<dbReference type="InterPro" id="IPR013783">
    <property type="entry name" value="Ig-like_fold"/>
</dbReference>
<evidence type="ECO:0000256" key="1">
    <source>
        <dbReference type="ARBA" id="ARBA00022737"/>
    </source>
</evidence>
<dbReference type="AlphaFoldDB" id="A0ABD0XR70"/>
<dbReference type="Gene3D" id="2.60.40.10">
    <property type="entry name" value="Immunoglobulins"/>
    <property type="match status" value="3"/>
</dbReference>
<dbReference type="PANTHER" id="PTHR46708">
    <property type="entry name" value="TENASCIN"/>
    <property type="match status" value="1"/>
</dbReference>
<dbReference type="InterPro" id="IPR036116">
    <property type="entry name" value="FN3_sf"/>
</dbReference>
<dbReference type="InterPro" id="IPR050991">
    <property type="entry name" value="ECM_Regulatory_Proteins"/>
</dbReference>
<evidence type="ECO:0000313" key="3">
    <source>
        <dbReference type="EMBL" id="KAL1023848.1"/>
    </source>
</evidence>
<keyword evidence="4" id="KW-1185">Reference proteome</keyword>
<proteinExistence type="predicted"/>
<dbReference type="Proteomes" id="UP001557470">
    <property type="component" value="Unassembled WGS sequence"/>
</dbReference>
<gene>
    <name evidence="3" type="ORF">UPYG_G00047170</name>
</gene>
<accession>A0ABD0XR70</accession>
<dbReference type="PROSITE" id="PS50853">
    <property type="entry name" value="FN3"/>
    <property type="match status" value="2"/>
</dbReference>
<sequence>MEKLPQRFLITYCITGTDLEPRAVNTEDCSRTFSNLQPDTEYSVSVVTVLNSGGESEPVSVTIWTLVPAPDPLTVDSVETTSATVIWNQPLGLDQTHHHYQISYQCPGTEPHITTTSSSSITLSDLKPATEYSVTVCTVMDNGKKSKLVSTTLITNLASWCVSLPWCVASWPLVQSPPSSLSPLISYQCPGTEPHITTTSSSSITLSDLKPDTEYYVTVCTVRDDGRKSQLVSTAFTTMVPAPDPLTVDC</sequence>
<feature type="domain" description="Fibronectin type-III" evidence="2">
    <location>
        <begin position="1"/>
        <end position="68"/>
    </location>
</feature>
<organism evidence="3 4">
    <name type="scientific">Umbra pygmaea</name>
    <name type="common">Eastern mudminnow</name>
    <dbReference type="NCBI Taxonomy" id="75934"/>
    <lineage>
        <taxon>Eukaryota</taxon>
        <taxon>Metazoa</taxon>
        <taxon>Chordata</taxon>
        <taxon>Craniata</taxon>
        <taxon>Vertebrata</taxon>
        <taxon>Euteleostomi</taxon>
        <taxon>Actinopterygii</taxon>
        <taxon>Neopterygii</taxon>
        <taxon>Teleostei</taxon>
        <taxon>Protacanthopterygii</taxon>
        <taxon>Esociformes</taxon>
        <taxon>Umbridae</taxon>
        <taxon>Umbra</taxon>
    </lineage>
</organism>